<dbReference type="AlphaFoldDB" id="A0AAV5MY59"/>
<dbReference type="Proteomes" id="UP001054252">
    <property type="component" value="Unassembled WGS sequence"/>
</dbReference>
<evidence type="ECO:0000256" key="1">
    <source>
        <dbReference type="SAM" id="SignalP"/>
    </source>
</evidence>
<dbReference type="EMBL" id="BPVZ01002714">
    <property type="protein sequence ID" value="GKV54004.1"/>
    <property type="molecule type" value="Genomic_DNA"/>
</dbReference>
<evidence type="ECO:0008006" key="4">
    <source>
        <dbReference type="Google" id="ProtNLM"/>
    </source>
</evidence>
<keyword evidence="1" id="KW-0732">Signal</keyword>
<reference evidence="2 3" key="1">
    <citation type="journal article" date="2021" name="Commun. Biol.">
        <title>The genome of Shorea leprosula (Dipterocarpaceae) highlights the ecological relevance of drought in aseasonal tropical rainforests.</title>
        <authorList>
            <person name="Ng K.K.S."/>
            <person name="Kobayashi M.J."/>
            <person name="Fawcett J.A."/>
            <person name="Hatakeyama M."/>
            <person name="Paape T."/>
            <person name="Ng C.H."/>
            <person name="Ang C.C."/>
            <person name="Tnah L.H."/>
            <person name="Lee C.T."/>
            <person name="Nishiyama T."/>
            <person name="Sese J."/>
            <person name="O'Brien M.J."/>
            <person name="Copetti D."/>
            <person name="Mohd Noor M.I."/>
            <person name="Ong R.C."/>
            <person name="Putra M."/>
            <person name="Sireger I.Z."/>
            <person name="Indrioko S."/>
            <person name="Kosugi Y."/>
            <person name="Izuno A."/>
            <person name="Isagi Y."/>
            <person name="Lee S.L."/>
            <person name="Shimizu K.K."/>
        </authorList>
    </citation>
    <scope>NUCLEOTIDE SEQUENCE [LARGE SCALE GENOMIC DNA]</scope>
    <source>
        <strain evidence="2">214</strain>
    </source>
</reference>
<gene>
    <name evidence="2" type="ORF">SLEP1_g60514</name>
</gene>
<name>A0AAV5MY59_9ROSI</name>
<proteinExistence type="predicted"/>
<keyword evidence="3" id="KW-1185">Reference proteome</keyword>
<accession>A0AAV5MY59</accession>
<feature type="signal peptide" evidence="1">
    <location>
        <begin position="1"/>
        <end position="19"/>
    </location>
</feature>
<organism evidence="2 3">
    <name type="scientific">Rubroshorea leprosula</name>
    <dbReference type="NCBI Taxonomy" id="152421"/>
    <lineage>
        <taxon>Eukaryota</taxon>
        <taxon>Viridiplantae</taxon>
        <taxon>Streptophyta</taxon>
        <taxon>Embryophyta</taxon>
        <taxon>Tracheophyta</taxon>
        <taxon>Spermatophyta</taxon>
        <taxon>Magnoliopsida</taxon>
        <taxon>eudicotyledons</taxon>
        <taxon>Gunneridae</taxon>
        <taxon>Pentapetalae</taxon>
        <taxon>rosids</taxon>
        <taxon>malvids</taxon>
        <taxon>Malvales</taxon>
        <taxon>Dipterocarpaceae</taxon>
        <taxon>Rubroshorea</taxon>
    </lineage>
</organism>
<sequence>LNPAFLLLAFLPIFFQSRPKNPHRQSPAFFLPNCFKAKKYNSMAKSHFSSSVFMSHVMTVDNYRGPPRPPR</sequence>
<feature type="non-terminal residue" evidence="2">
    <location>
        <position position="1"/>
    </location>
</feature>
<evidence type="ECO:0000313" key="2">
    <source>
        <dbReference type="EMBL" id="GKV54004.1"/>
    </source>
</evidence>
<comment type="caution">
    <text evidence="2">The sequence shown here is derived from an EMBL/GenBank/DDBJ whole genome shotgun (WGS) entry which is preliminary data.</text>
</comment>
<protein>
    <recommendedName>
        <fullName evidence="4">Secreted protein</fullName>
    </recommendedName>
</protein>
<evidence type="ECO:0000313" key="3">
    <source>
        <dbReference type="Proteomes" id="UP001054252"/>
    </source>
</evidence>
<feature type="chain" id="PRO_5043899076" description="Secreted protein" evidence="1">
    <location>
        <begin position="20"/>
        <end position="71"/>
    </location>
</feature>